<feature type="domain" description="Fatty acid hydroxylase" evidence="9">
    <location>
        <begin position="83"/>
        <end position="217"/>
    </location>
</feature>
<name>D0LLF8_HALO1</name>
<proteinExistence type="predicted"/>
<dbReference type="OrthoDB" id="5291790at2"/>
<dbReference type="GO" id="GO:0008610">
    <property type="term" value="P:lipid biosynthetic process"/>
    <property type="evidence" value="ECO:0007669"/>
    <property type="project" value="InterPro"/>
</dbReference>
<dbReference type="GO" id="GO:0016020">
    <property type="term" value="C:membrane"/>
    <property type="evidence" value="ECO:0007669"/>
    <property type="project" value="GOC"/>
</dbReference>
<keyword evidence="11" id="KW-1185">Reference proteome</keyword>
<accession>D0LLF8</accession>
<organism evidence="10 11">
    <name type="scientific">Haliangium ochraceum (strain DSM 14365 / JCM 11303 / SMP-2)</name>
    <dbReference type="NCBI Taxonomy" id="502025"/>
    <lineage>
        <taxon>Bacteria</taxon>
        <taxon>Pseudomonadati</taxon>
        <taxon>Myxococcota</taxon>
        <taxon>Polyangia</taxon>
        <taxon>Haliangiales</taxon>
        <taxon>Kofleriaceae</taxon>
        <taxon>Haliangium</taxon>
    </lineage>
</organism>
<feature type="region of interest" description="Disordered" evidence="7">
    <location>
        <begin position="272"/>
        <end position="319"/>
    </location>
</feature>
<evidence type="ECO:0000313" key="11">
    <source>
        <dbReference type="Proteomes" id="UP000001880"/>
    </source>
</evidence>
<dbReference type="Pfam" id="PF04116">
    <property type="entry name" value="FA_hydroxylase"/>
    <property type="match status" value="1"/>
</dbReference>
<evidence type="ECO:0000256" key="2">
    <source>
        <dbReference type="ARBA" id="ARBA00022692"/>
    </source>
</evidence>
<dbReference type="InterPro" id="IPR051689">
    <property type="entry name" value="Sterol_desaturase/TMEM195"/>
</dbReference>
<dbReference type="Proteomes" id="UP000001880">
    <property type="component" value="Chromosome"/>
</dbReference>
<keyword evidence="6 8" id="KW-0472">Membrane</keyword>
<dbReference type="PANTHER" id="PTHR21624">
    <property type="entry name" value="STEROL DESATURASE-RELATED PROTEIN"/>
    <property type="match status" value="1"/>
</dbReference>
<dbReference type="GO" id="GO:0005506">
    <property type="term" value="F:iron ion binding"/>
    <property type="evidence" value="ECO:0007669"/>
    <property type="project" value="InterPro"/>
</dbReference>
<feature type="transmembrane region" description="Helical" evidence="8">
    <location>
        <begin position="6"/>
        <end position="27"/>
    </location>
</feature>
<dbReference type="GO" id="GO:0006643">
    <property type="term" value="P:membrane lipid metabolic process"/>
    <property type="evidence" value="ECO:0007669"/>
    <property type="project" value="TreeGrafter"/>
</dbReference>
<evidence type="ECO:0000256" key="4">
    <source>
        <dbReference type="ARBA" id="ARBA00023002"/>
    </source>
</evidence>
<sequence length="319" mass="36116">MDPELPNVIQLAVPFFVLLIAAEMVLWKRRGNVVYETRDATTSLLMGVGNLVAGLLTGGLVVLIYFAVYRHRVFDLGYEWWMFVLVLVVRDFVFYWGHRLSHTCRWFWANHVVHHSSQHYNLTTALRQPWTSGISLLYVLGIPVIWLGVPPALYFFAGGVNLVYQFWIHTEAVGRLGPLEWVLNTPSHHRAHHATNPRYLDSNYAGMLIIWDRIFGTFVPEDPADPPRYGLVKNLHSFNPVRVAFHEYASIVGDLRRARSLSEIGGYVLGPPGWSPDGSRQTSAQIQDAWRRRARAQSEAQTAAQTAAQVDESAIQGAK</sequence>
<feature type="transmembrane region" description="Helical" evidence="8">
    <location>
        <begin position="48"/>
        <end position="68"/>
    </location>
</feature>
<dbReference type="eggNOG" id="COG3000">
    <property type="taxonomic scope" value="Bacteria"/>
</dbReference>
<keyword evidence="3 8" id="KW-1133">Transmembrane helix</keyword>
<dbReference type="PANTHER" id="PTHR21624:SF1">
    <property type="entry name" value="ALKYLGLYCEROL MONOOXYGENASE"/>
    <property type="match status" value="1"/>
</dbReference>
<dbReference type="STRING" id="502025.Hoch_0537"/>
<gene>
    <name evidence="10" type="ordered locus">Hoch_0537</name>
</gene>
<feature type="compositionally biased region" description="Low complexity" evidence="7">
    <location>
        <begin position="297"/>
        <end position="309"/>
    </location>
</feature>
<protein>
    <submittedName>
        <fullName evidence="10">Fatty acid hydroxylase</fullName>
    </submittedName>
</protein>
<keyword evidence="4" id="KW-0560">Oxidoreductase</keyword>
<evidence type="ECO:0000256" key="6">
    <source>
        <dbReference type="ARBA" id="ARBA00023136"/>
    </source>
</evidence>
<evidence type="ECO:0000256" key="7">
    <source>
        <dbReference type="SAM" id="MobiDB-lite"/>
    </source>
</evidence>
<evidence type="ECO:0000256" key="3">
    <source>
        <dbReference type="ARBA" id="ARBA00022989"/>
    </source>
</evidence>
<dbReference type="HOGENOM" id="CLU_033631_1_0_7"/>
<evidence type="ECO:0000259" key="9">
    <source>
        <dbReference type="Pfam" id="PF04116"/>
    </source>
</evidence>
<feature type="transmembrane region" description="Helical" evidence="8">
    <location>
        <begin position="136"/>
        <end position="157"/>
    </location>
</feature>
<keyword evidence="5" id="KW-0443">Lipid metabolism</keyword>
<evidence type="ECO:0000256" key="1">
    <source>
        <dbReference type="ARBA" id="ARBA00004127"/>
    </source>
</evidence>
<dbReference type="GO" id="GO:0050479">
    <property type="term" value="F:glyceryl-ether monooxygenase activity"/>
    <property type="evidence" value="ECO:0007669"/>
    <property type="project" value="TreeGrafter"/>
</dbReference>
<dbReference type="EMBL" id="CP001804">
    <property type="protein sequence ID" value="ACY13175.1"/>
    <property type="molecule type" value="Genomic_DNA"/>
</dbReference>
<evidence type="ECO:0000313" key="10">
    <source>
        <dbReference type="EMBL" id="ACY13175.1"/>
    </source>
</evidence>
<evidence type="ECO:0000256" key="5">
    <source>
        <dbReference type="ARBA" id="ARBA00023098"/>
    </source>
</evidence>
<dbReference type="GO" id="GO:0012505">
    <property type="term" value="C:endomembrane system"/>
    <property type="evidence" value="ECO:0007669"/>
    <property type="project" value="UniProtKB-SubCell"/>
</dbReference>
<reference evidence="10 11" key="1">
    <citation type="journal article" date="2010" name="Stand. Genomic Sci.">
        <title>Complete genome sequence of Haliangium ochraceum type strain (SMP-2).</title>
        <authorList>
            <consortium name="US DOE Joint Genome Institute (JGI-PGF)"/>
            <person name="Ivanova N."/>
            <person name="Daum C."/>
            <person name="Lang E."/>
            <person name="Abt B."/>
            <person name="Kopitz M."/>
            <person name="Saunders E."/>
            <person name="Lapidus A."/>
            <person name="Lucas S."/>
            <person name="Glavina Del Rio T."/>
            <person name="Nolan M."/>
            <person name="Tice H."/>
            <person name="Copeland A."/>
            <person name="Cheng J.F."/>
            <person name="Chen F."/>
            <person name="Bruce D."/>
            <person name="Goodwin L."/>
            <person name="Pitluck S."/>
            <person name="Mavromatis K."/>
            <person name="Pati A."/>
            <person name="Mikhailova N."/>
            <person name="Chen A."/>
            <person name="Palaniappan K."/>
            <person name="Land M."/>
            <person name="Hauser L."/>
            <person name="Chang Y.J."/>
            <person name="Jeffries C.D."/>
            <person name="Detter J.C."/>
            <person name="Brettin T."/>
            <person name="Rohde M."/>
            <person name="Goker M."/>
            <person name="Bristow J."/>
            <person name="Markowitz V."/>
            <person name="Eisen J.A."/>
            <person name="Hugenholtz P."/>
            <person name="Kyrpides N.C."/>
            <person name="Klenk H.P."/>
        </authorList>
    </citation>
    <scope>NUCLEOTIDE SEQUENCE [LARGE SCALE GENOMIC DNA]</scope>
    <source>
        <strain evidence="11">DSM 14365 / CIP 107738 / JCM 11303 / AJ 13395 / SMP-2</strain>
    </source>
</reference>
<feature type="transmembrane region" description="Helical" evidence="8">
    <location>
        <begin position="80"/>
        <end position="97"/>
    </location>
</feature>
<comment type="subcellular location">
    <subcellularLocation>
        <location evidence="1">Endomembrane system</location>
        <topology evidence="1">Multi-pass membrane protein</topology>
    </subcellularLocation>
</comment>
<evidence type="ECO:0000256" key="8">
    <source>
        <dbReference type="SAM" id="Phobius"/>
    </source>
</evidence>
<dbReference type="AlphaFoldDB" id="D0LLF8"/>
<dbReference type="RefSeq" id="WP_012825802.1">
    <property type="nucleotide sequence ID" value="NC_013440.1"/>
</dbReference>
<keyword evidence="2 8" id="KW-0812">Transmembrane</keyword>
<dbReference type="KEGG" id="hoh:Hoch_0537"/>
<dbReference type="InterPro" id="IPR006694">
    <property type="entry name" value="Fatty_acid_hydroxylase"/>
</dbReference>